<evidence type="ECO:0000313" key="1">
    <source>
        <dbReference type="EMBL" id="GGN91828.1"/>
    </source>
</evidence>
<dbReference type="EMBL" id="BMOU01000002">
    <property type="protein sequence ID" value="GGN91828.1"/>
    <property type="molecule type" value="Genomic_DNA"/>
</dbReference>
<dbReference type="Proteomes" id="UP000605784">
    <property type="component" value="Unassembled WGS sequence"/>
</dbReference>
<name>A0A830GJG5_9EURY</name>
<proteinExistence type="predicted"/>
<gene>
    <name evidence="1" type="ORF">GCM10009030_15260</name>
</gene>
<reference evidence="1" key="2">
    <citation type="submission" date="2020-09" db="EMBL/GenBank/DDBJ databases">
        <authorList>
            <person name="Sun Q."/>
            <person name="Ohkuma M."/>
        </authorList>
    </citation>
    <scope>NUCLEOTIDE SEQUENCE</scope>
    <source>
        <strain evidence="1">JCM 17820</strain>
    </source>
</reference>
<dbReference type="InterPro" id="IPR058967">
    <property type="entry name" value="Hfq-like"/>
</dbReference>
<keyword evidence="2" id="KW-1185">Reference proteome</keyword>
<sequence length="69" mass="7498">MVISDEPVWGDALDDVVQECEDAVVYADMAQETVLHEGAVRVLANGWVKLPTGRLLSPSAVHHIDDRTG</sequence>
<dbReference type="GeneID" id="44854997"/>
<organism evidence="1 2">
    <name type="scientific">Haloarcula pellucida</name>
    <dbReference type="NCBI Taxonomy" id="1427151"/>
    <lineage>
        <taxon>Archaea</taxon>
        <taxon>Methanobacteriati</taxon>
        <taxon>Methanobacteriota</taxon>
        <taxon>Stenosarchaea group</taxon>
        <taxon>Halobacteria</taxon>
        <taxon>Halobacteriales</taxon>
        <taxon>Haloarculaceae</taxon>
        <taxon>Haloarcula</taxon>
    </lineage>
</organism>
<evidence type="ECO:0000313" key="2">
    <source>
        <dbReference type="Proteomes" id="UP000605784"/>
    </source>
</evidence>
<accession>A0A830GJG5</accession>
<dbReference type="AlphaFoldDB" id="A0A830GJG5"/>
<comment type="caution">
    <text evidence="1">The sequence shown here is derived from an EMBL/GenBank/DDBJ whole genome shotgun (WGS) entry which is preliminary data.</text>
</comment>
<dbReference type="RefSeq" id="WP_166966521.1">
    <property type="nucleotide sequence ID" value="NZ_BMOU01000002.1"/>
</dbReference>
<reference evidence="1" key="1">
    <citation type="journal article" date="2014" name="Int. J. Syst. Evol. Microbiol.">
        <title>Complete genome sequence of Corynebacterium casei LMG S-19264T (=DSM 44701T), isolated from a smear-ripened cheese.</title>
        <authorList>
            <consortium name="US DOE Joint Genome Institute (JGI-PGF)"/>
            <person name="Walter F."/>
            <person name="Albersmeier A."/>
            <person name="Kalinowski J."/>
            <person name="Ruckert C."/>
        </authorList>
    </citation>
    <scope>NUCLEOTIDE SEQUENCE</scope>
    <source>
        <strain evidence="1">JCM 17820</strain>
    </source>
</reference>
<protein>
    <submittedName>
        <fullName evidence="1">Uncharacterized protein</fullName>
    </submittedName>
</protein>
<dbReference type="Pfam" id="PF26264">
    <property type="entry name" value="Halo_Hfq_like"/>
    <property type="match status" value="1"/>
</dbReference>